<dbReference type="InterPro" id="IPR001670">
    <property type="entry name" value="ADH_Fe/GldA"/>
</dbReference>
<dbReference type="EMBL" id="JACRSS010000003">
    <property type="protein sequence ID" value="MBC8538726.1"/>
    <property type="molecule type" value="Genomic_DNA"/>
</dbReference>
<feature type="domain" description="Fe-containing alcohol dehydrogenase-like C-terminal" evidence="3">
    <location>
        <begin position="184"/>
        <end position="368"/>
    </location>
</feature>
<dbReference type="Pfam" id="PF00465">
    <property type="entry name" value="Fe-ADH"/>
    <property type="match status" value="1"/>
</dbReference>
<dbReference type="Pfam" id="PF25137">
    <property type="entry name" value="ADH_Fe_C"/>
    <property type="match status" value="1"/>
</dbReference>
<evidence type="ECO:0000256" key="1">
    <source>
        <dbReference type="ARBA" id="ARBA00023002"/>
    </source>
</evidence>
<keyword evidence="5" id="KW-1185">Reference proteome</keyword>
<evidence type="ECO:0000313" key="5">
    <source>
        <dbReference type="Proteomes" id="UP000617951"/>
    </source>
</evidence>
<feature type="domain" description="Alcohol dehydrogenase iron-type/glycerol dehydrogenase GldA" evidence="2">
    <location>
        <begin position="9"/>
        <end position="172"/>
    </location>
</feature>
<evidence type="ECO:0000259" key="2">
    <source>
        <dbReference type="Pfam" id="PF00465"/>
    </source>
</evidence>
<name>A0A926DIB5_9FIRM</name>
<dbReference type="PANTHER" id="PTHR11496:SF83">
    <property type="entry name" value="HYDROXYACID-OXOACID TRANSHYDROGENASE, MITOCHONDRIAL"/>
    <property type="match status" value="1"/>
</dbReference>
<dbReference type="GO" id="GO:0046872">
    <property type="term" value="F:metal ion binding"/>
    <property type="evidence" value="ECO:0007669"/>
    <property type="project" value="InterPro"/>
</dbReference>
<dbReference type="PROSITE" id="PS00913">
    <property type="entry name" value="ADH_IRON_1"/>
    <property type="match status" value="1"/>
</dbReference>
<dbReference type="InterPro" id="IPR056798">
    <property type="entry name" value="ADH_Fe_C"/>
</dbReference>
<evidence type="ECO:0000313" key="4">
    <source>
        <dbReference type="EMBL" id="MBC8538726.1"/>
    </source>
</evidence>
<sequence length="370" mass="39903">MYDFSFQSPVKSMAGRGKFRSIGEFTGSKKILLISDKIISSMAFYGEIKELLKGRIAGEFAGVMPNPECEMVDEAVTLCKSCGADCVIGIGGGSVLDTAKAVAVLSCEEGKTADYMAGKALGRHRQELILVPTTAGTGSEVTNVSVLTDPKINKKLSLVDPILYGDIAIIDPCLTETMPKRVAAASGFDALCHAIEAYWNIRTSPLCEALSMEAVDKIVKNIYPACNGDGDAQEEMVIASYIAGISFNQTRTTVCHAISYKLTSDYGIDHGLACAFTLIPFLRYESEDPAVKAALDRMGRYCGFSGSEALIDEIDRLYDAVGLPRHLSDRGVKPEDVDAIVDAGMAVPITKLCKREVTREAMHRIITDLL</sequence>
<dbReference type="SUPFAM" id="SSF56796">
    <property type="entry name" value="Dehydroquinate synthase-like"/>
    <property type="match status" value="1"/>
</dbReference>
<dbReference type="RefSeq" id="WP_249280432.1">
    <property type="nucleotide sequence ID" value="NZ_JACRSS010000003.1"/>
</dbReference>
<dbReference type="InterPro" id="IPR018211">
    <property type="entry name" value="ADH_Fe_CS"/>
</dbReference>
<dbReference type="Proteomes" id="UP000617951">
    <property type="component" value="Unassembled WGS sequence"/>
</dbReference>
<organism evidence="4 5">
    <name type="scientific">Guopingia tenuis</name>
    <dbReference type="NCBI Taxonomy" id="2763656"/>
    <lineage>
        <taxon>Bacteria</taxon>
        <taxon>Bacillati</taxon>
        <taxon>Bacillota</taxon>
        <taxon>Clostridia</taxon>
        <taxon>Christensenellales</taxon>
        <taxon>Christensenellaceae</taxon>
        <taxon>Guopingia</taxon>
    </lineage>
</organism>
<protein>
    <submittedName>
        <fullName evidence="4">Iron-containing alcohol dehydrogenase</fullName>
    </submittedName>
</protein>
<evidence type="ECO:0000259" key="3">
    <source>
        <dbReference type="Pfam" id="PF25137"/>
    </source>
</evidence>
<dbReference type="PANTHER" id="PTHR11496">
    <property type="entry name" value="ALCOHOL DEHYDROGENASE"/>
    <property type="match status" value="1"/>
</dbReference>
<dbReference type="InterPro" id="IPR039697">
    <property type="entry name" value="Alcohol_dehydrogenase_Fe"/>
</dbReference>
<accession>A0A926DIB5</accession>
<proteinExistence type="predicted"/>
<dbReference type="Gene3D" id="3.40.50.1970">
    <property type="match status" value="1"/>
</dbReference>
<reference evidence="4" key="1">
    <citation type="submission" date="2020-08" db="EMBL/GenBank/DDBJ databases">
        <title>Genome public.</title>
        <authorList>
            <person name="Liu C."/>
            <person name="Sun Q."/>
        </authorList>
    </citation>
    <scope>NUCLEOTIDE SEQUENCE</scope>
    <source>
        <strain evidence="4">NSJ-63</strain>
    </source>
</reference>
<dbReference type="AlphaFoldDB" id="A0A926DIB5"/>
<dbReference type="GO" id="GO:0004022">
    <property type="term" value="F:alcohol dehydrogenase (NAD+) activity"/>
    <property type="evidence" value="ECO:0007669"/>
    <property type="project" value="TreeGrafter"/>
</dbReference>
<gene>
    <name evidence="4" type="ORF">H8693_07235</name>
</gene>
<dbReference type="FunFam" id="3.40.50.1970:FF:000003">
    <property type="entry name" value="Alcohol dehydrogenase, iron-containing"/>
    <property type="match status" value="1"/>
</dbReference>
<dbReference type="Gene3D" id="1.20.1090.10">
    <property type="entry name" value="Dehydroquinate synthase-like - alpha domain"/>
    <property type="match status" value="1"/>
</dbReference>
<comment type="caution">
    <text evidence="4">The sequence shown here is derived from an EMBL/GenBank/DDBJ whole genome shotgun (WGS) entry which is preliminary data.</text>
</comment>
<keyword evidence="1" id="KW-0560">Oxidoreductase</keyword>